<reference evidence="9 10" key="1">
    <citation type="journal article" date="2014" name="BMC Genomics">
        <title>Comparison of environmental and isolate Sulfobacillus genomes reveals diverse carbon, sulfur, nitrogen, and hydrogen metabolisms.</title>
        <authorList>
            <person name="Justice N.B."/>
            <person name="Norman A."/>
            <person name="Brown C.T."/>
            <person name="Singh A."/>
            <person name="Thomas B.C."/>
            <person name="Banfield J.F."/>
        </authorList>
    </citation>
    <scope>NUCLEOTIDE SEQUENCE [LARGE SCALE GENOMIC DNA]</scope>
    <source>
        <strain evidence="9">AMDSBA1</strain>
    </source>
</reference>
<keyword evidence="6" id="KW-0423">Lactose metabolism</keyword>
<protein>
    <recommendedName>
        <fullName evidence="6">Tagatose-6-phosphate kinase</fullName>
        <ecNumber evidence="6">2.7.1.144</ecNumber>
    </recommendedName>
</protein>
<evidence type="ECO:0000313" key="9">
    <source>
        <dbReference type="EMBL" id="PSR26065.1"/>
    </source>
</evidence>
<dbReference type="InterPro" id="IPR017583">
    <property type="entry name" value="Tagatose/fructose_Pkinase"/>
</dbReference>
<evidence type="ECO:0000259" key="8">
    <source>
        <dbReference type="Pfam" id="PF00294"/>
    </source>
</evidence>
<comment type="similarity">
    <text evidence="6">Belongs to the carbohydrate kinase PfkB family. LacC subfamily.</text>
</comment>
<dbReference type="GO" id="GO:0008443">
    <property type="term" value="F:phosphofructokinase activity"/>
    <property type="evidence" value="ECO:0007669"/>
    <property type="project" value="TreeGrafter"/>
</dbReference>
<evidence type="ECO:0000256" key="4">
    <source>
        <dbReference type="ARBA" id="ARBA00022777"/>
    </source>
</evidence>
<dbReference type="Pfam" id="PF00294">
    <property type="entry name" value="PfkB"/>
    <property type="match status" value="1"/>
</dbReference>
<dbReference type="PANTHER" id="PTHR46566:SF2">
    <property type="entry name" value="ATP-DEPENDENT 6-PHOSPHOFRUCTOKINASE ISOZYME 2"/>
    <property type="match status" value="1"/>
</dbReference>
<dbReference type="PANTHER" id="PTHR46566">
    <property type="entry name" value="1-PHOSPHOFRUCTOKINASE-RELATED"/>
    <property type="match status" value="1"/>
</dbReference>
<keyword evidence="5 6" id="KW-0067">ATP-binding</keyword>
<keyword evidence="2 6" id="KW-0808">Transferase</keyword>
<comment type="caution">
    <text evidence="9">The sequence shown here is derived from an EMBL/GenBank/DDBJ whole genome shotgun (WGS) entry which is preliminary data.</text>
</comment>
<sequence>MIYCVTFNPSFDLVFSLDSGCDQGETYNQIPWEGRAGGKGNNVARAIKQLGGPATAVGFYGGAMGAMIQQLLTEQHIGCLAESVSGSSRVCLTLLTGEITEIRGLGPNVSTEISRVLLQRLRTQLKPSDWITLSGSLPPGLSADDVTEWITTLRPYCQGIIADLSGANLVAAYKAGVDAICPNLLEYQQLPNNFMMSRLSHIFITQGPEGVLWYPPSPTPPQRIFAPVVPIKNPVGAGDVFVGALAYSLWQGQEWNEALVRSVAAASASVVTKGVGDIDVSLFKELIPRVHLGEP</sequence>
<comment type="similarity">
    <text evidence="1">Belongs to the carbohydrate kinase pfkB family.</text>
</comment>
<keyword evidence="4 7" id="KW-0418">Kinase</keyword>
<dbReference type="GO" id="GO:0005524">
    <property type="term" value="F:ATP binding"/>
    <property type="evidence" value="ECO:0007669"/>
    <property type="project" value="UniProtKB-KW"/>
</dbReference>
<keyword evidence="3 6" id="KW-0547">Nucleotide-binding</keyword>
<dbReference type="SUPFAM" id="SSF53613">
    <property type="entry name" value="Ribokinase-like"/>
    <property type="match status" value="1"/>
</dbReference>
<dbReference type="PROSITE" id="PS00583">
    <property type="entry name" value="PFKB_KINASES_1"/>
    <property type="match status" value="1"/>
</dbReference>
<gene>
    <name evidence="9" type="ORF">C7B43_15100</name>
</gene>
<evidence type="ECO:0000256" key="1">
    <source>
        <dbReference type="ARBA" id="ARBA00005380"/>
    </source>
</evidence>
<dbReference type="EMBL" id="PXYT01000043">
    <property type="protein sequence ID" value="PSR26065.1"/>
    <property type="molecule type" value="Genomic_DNA"/>
</dbReference>
<name>A0A2T2WV08_9FIRM</name>
<evidence type="ECO:0000313" key="10">
    <source>
        <dbReference type="Proteomes" id="UP000242699"/>
    </source>
</evidence>
<organism evidence="9 10">
    <name type="scientific">Sulfobacillus benefaciens</name>
    <dbReference type="NCBI Taxonomy" id="453960"/>
    <lineage>
        <taxon>Bacteria</taxon>
        <taxon>Bacillati</taxon>
        <taxon>Bacillota</taxon>
        <taxon>Clostridia</taxon>
        <taxon>Eubacteriales</taxon>
        <taxon>Clostridiales Family XVII. Incertae Sedis</taxon>
        <taxon>Sulfobacillus</taxon>
    </lineage>
</organism>
<evidence type="ECO:0000256" key="3">
    <source>
        <dbReference type="ARBA" id="ARBA00022741"/>
    </source>
</evidence>
<dbReference type="InterPro" id="IPR002173">
    <property type="entry name" value="Carboh/pur_kinase_PfkB_CS"/>
</dbReference>
<dbReference type="PRINTS" id="PR00990">
    <property type="entry name" value="RIBOKINASE"/>
</dbReference>
<dbReference type="InterPro" id="IPR002139">
    <property type="entry name" value="Ribo/fructo_kinase"/>
</dbReference>
<dbReference type="AlphaFoldDB" id="A0A2T2WV08"/>
<accession>A0A2T2WV08</accession>
<dbReference type="PROSITE" id="PS00584">
    <property type="entry name" value="PFKB_KINASES_2"/>
    <property type="match status" value="1"/>
</dbReference>
<dbReference type="GO" id="GO:0009024">
    <property type="term" value="F:tagatose-6-phosphate kinase activity"/>
    <property type="evidence" value="ECO:0007669"/>
    <property type="project" value="UniProtKB-EC"/>
</dbReference>
<dbReference type="InterPro" id="IPR029056">
    <property type="entry name" value="Ribokinase-like"/>
</dbReference>
<dbReference type="GO" id="GO:0005988">
    <property type="term" value="P:lactose metabolic process"/>
    <property type="evidence" value="ECO:0007669"/>
    <property type="project" value="UniProtKB-KW"/>
</dbReference>
<feature type="domain" description="Carbohydrate kinase PfkB" evidence="8">
    <location>
        <begin position="24"/>
        <end position="277"/>
    </location>
</feature>
<dbReference type="GO" id="GO:2001059">
    <property type="term" value="P:D-tagatose 6-phosphate catabolic process"/>
    <property type="evidence" value="ECO:0007669"/>
    <property type="project" value="UniProtKB-UniPathway"/>
</dbReference>
<dbReference type="UniPathway" id="UPA00704">
    <property type="reaction ID" value="UER00715"/>
</dbReference>
<proteinExistence type="inferred from homology"/>
<comment type="catalytic activity">
    <reaction evidence="6">
        <text>D-tagatofuranose 6-phosphate + ATP = D-tagatofuranose 1,6-bisphosphate + ADP + H(+)</text>
        <dbReference type="Rhea" id="RHEA:12420"/>
        <dbReference type="ChEBI" id="CHEBI:15378"/>
        <dbReference type="ChEBI" id="CHEBI:30616"/>
        <dbReference type="ChEBI" id="CHEBI:58694"/>
        <dbReference type="ChEBI" id="CHEBI:58695"/>
        <dbReference type="ChEBI" id="CHEBI:456216"/>
        <dbReference type="EC" id="2.7.1.144"/>
    </reaction>
</comment>
<dbReference type="PIRSF" id="PIRSF000535">
    <property type="entry name" value="1PFK/6PFK/LacC"/>
    <property type="match status" value="1"/>
</dbReference>
<comment type="pathway">
    <text evidence="6">Carbohydrate metabolism; D-tagatose 6-phosphate degradation; D-glyceraldehyde 3-phosphate and glycerone phosphate from D-tagatose 6-phosphate: step 1/2.</text>
</comment>
<evidence type="ECO:0000256" key="5">
    <source>
        <dbReference type="ARBA" id="ARBA00022840"/>
    </source>
</evidence>
<dbReference type="Proteomes" id="UP000242699">
    <property type="component" value="Unassembled WGS sequence"/>
</dbReference>
<dbReference type="EC" id="2.7.1.144" evidence="6"/>
<dbReference type="Gene3D" id="3.40.1190.20">
    <property type="match status" value="1"/>
</dbReference>
<evidence type="ECO:0000256" key="6">
    <source>
        <dbReference type="PIRNR" id="PIRNR000535"/>
    </source>
</evidence>
<evidence type="ECO:0000256" key="7">
    <source>
        <dbReference type="RuleBase" id="RU003704"/>
    </source>
</evidence>
<dbReference type="InterPro" id="IPR011611">
    <property type="entry name" value="PfkB_dom"/>
</dbReference>
<evidence type="ECO:0000256" key="2">
    <source>
        <dbReference type="ARBA" id="ARBA00022679"/>
    </source>
</evidence>
<dbReference type="GO" id="GO:0005829">
    <property type="term" value="C:cytosol"/>
    <property type="evidence" value="ECO:0007669"/>
    <property type="project" value="TreeGrafter"/>
</dbReference>